<feature type="region of interest" description="Disordered" evidence="1">
    <location>
        <begin position="585"/>
        <end position="672"/>
    </location>
</feature>
<feature type="transmembrane region" description="Helical" evidence="2">
    <location>
        <begin position="152"/>
        <end position="174"/>
    </location>
</feature>
<evidence type="ECO:0000256" key="2">
    <source>
        <dbReference type="SAM" id="Phobius"/>
    </source>
</evidence>
<dbReference type="PATRIC" id="fig|36807.3.peg.2504"/>
<dbReference type="AlphaFoldDB" id="A0A150HAA6"/>
<name>A0A150HAA6_9MICO</name>
<protein>
    <recommendedName>
        <fullName evidence="5">TrbL/VirB6 plasmid conjugal transfer protein</fullName>
    </recommendedName>
</protein>
<feature type="transmembrane region" description="Helical" evidence="2">
    <location>
        <begin position="403"/>
        <end position="427"/>
    </location>
</feature>
<evidence type="ECO:0000313" key="3">
    <source>
        <dbReference type="EMBL" id="KXZ58758.1"/>
    </source>
</evidence>
<feature type="compositionally biased region" description="Basic and acidic residues" evidence="1">
    <location>
        <begin position="659"/>
        <end position="672"/>
    </location>
</feature>
<comment type="caution">
    <text evidence="3">The sequence shown here is derived from an EMBL/GenBank/DDBJ whole genome shotgun (WGS) entry which is preliminary data.</text>
</comment>
<accession>A0A150HAA6</accession>
<gene>
    <name evidence="3" type="ORF">Mlaev_02461</name>
</gene>
<dbReference type="STRING" id="36807.Mlaev_02461"/>
<dbReference type="RefSeq" id="WP_061683605.1">
    <property type="nucleotide sequence ID" value="NZ_LRAD01000053.1"/>
</dbReference>
<proteinExistence type="predicted"/>
<feature type="compositionally biased region" description="Basic and acidic residues" evidence="1">
    <location>
        <begin position="589"/>
        <end position="598"/>
    </location>
</feature>
<dbReference type="EMBL" id="LRAD01000053">
    <property type="protein sequence ID" value="KXZ58758.1"/>
    <property type="molecule type" value="Genomic_DNA"/>
</dbReference>
<feature type="transmembrane region" description="Helical" evidence="2">
    <location>
        <begin position="309"/>
        <end position="328"/>
    </location>
</feature>
<feature type="transmembrane region" description="Helical" evidence="2">
    <location>
        <begin position="180"/>
        <end position="204"/>
    </location>
</feature>
<feature type="transmembrane region" description="Helical" evidence="2">
    <location>
        <begin position="334"/>
        <end position="358"/>
    </location>
</feature>
<evidence type="ECO:0008006" key="5">
    <source>
        <dbReference type="Google" id="ProtNLM"/>
    </source>
</evidence>
<evidence type="ECO:0000256" key="1">
    <source>
        <dbReference type="SAM" id="MobiDB-lite"/>
    </source>
</evidence>
<feature type="transmembrane region" description="Helical" evidence="2">
    <location>
        <begin position="370"/>
        <end position="391"/>
    </location>
</feature>
<organism evidence="3 4">
    <name type="scientific">Microbacterium laevaniformans</name>
    <dbReference type="NCBI Taxonomy" id="36807"/>
    <lineage>
        <taxon>Bacteria</taxon>
        <taxon>Bacillati</taxon>
        <taxon>Actinomycetota</taxon>
        <taxon>Actinomycetes</taxon>
        <taxon>Micrococcales</taxon>
        <taxon>Microbacteriaceae</taxon>
        <taxon>Microbacterium</taxon>
    </lineage>
</organism>
<feature type="region of interest" description="Disordered" evidence="1">
    <location>
        <begin position="510"/>
        <end position="544"/>
    </location>
</feature>
<keyword evidence="2" id="KW-0472">Membrane</keyword>
<dbReference type="Proteomes" id="UP000075357">
    <property type="component" value="Unassembled WGS sequence"/>
</dbReference>
<feature type="transmembrane region" description="Helical" evidence="2">
    <location>
        <begin position="28"/>
        <end position="52"/>
    </location>
</feature>
<keyword evidence="2" id="KW-0812">Transmembrane</keyword>
<keyword evidence="2" id="KW-1133">Transmembrane helix</keyword>
<sequence length="672" mass="70381">MIVFYRHTFESLGGAFWRVRFWVKEHPWWSRIIAVILIDVFLVCFGNTYWAFADGGGAAPYILGGDITDSGGVPLSSYSMLPIDRGDWNPANWGKVFIASWLDPIWTGHLGLLSWMIWFCNWLLSFEWVSVVSAPFGALADLLQQFLEKINWIPFALAIAGGVAGLAIMVGRHARGWSEIFISATCAVLATGMLANPIATLTAAGGAMDTAQQYGGEIAAAVVSEDLNNTTLDSDNMLSAAVTSQLVDIFVKIPAQTVAFGHALEGECATAFTDQMISSPPINTGGNEVRDAVNNCDEAAKKYNQNPNFGMVATAALMTPGALVLFVIPLTFGVLFLVTVLGFLIAALKTMWNVYLGILPIDRYPLWKSLADTFMGLVAIVFMAVVMAATLKLTVAAITGLSALGVPLMAQMTFASLVMCVLIFLVVRAKRMAKKAGRSLAQQLSQYGFTKGGRAERDGVKTIAAMSAVSTVTAAALRRPDNTVDARSLTLVGQGAGGATADIGTLAATRAPAAPQAPPRPSGGSGGRPALPSPRTGSGGGSAAGKTADLVFTGVRIGKGVAAGGVAGGVGAAALEVGGRVASKGASKAIEHGTRRGEQPSASSAQSSAPVRVVEAPRAPSRPRRIVVDGAGVGHIQTRSSESGVDISSLPPRAPRSPRSVELRERLALEQR</sequence>
<feature type="compositionally biased region" description="Low complexity" evidence="1">
    <location>
        <begin position="599"/>
        <end position="610"/>
    </location>
</feature>
<keyword evidence="4" id="KW-1185">Reference proteome</keyword>
<evidence type="ECO:0000313" key="4">
    <source>
        <dbReference type="Proteomes" id="UP000075357"/>
    </source>
</evidence>
<reference evidence="3 4" key="1">
    <citation type="submission" date="2016-01" db="EMBL/GenBank/DDBJ databases">
        <title>Draft genome sequences of Microbacterium laevaniformans LCDC 91-0039 and the type strain of Microbacterium hominis LCDC 84-209.</title>
        <authorList>
            <person name="Bernier A.-M."/>
            <person name="Bernard K."/>
        </authorList>
    </citation>
    <scope>NUCLEOTIDE SEQUENCE [LARGE SCALE GENOMIC DNA]</scope>
    <source>
        <strain evidence="3 4">LCDC 91-0039</strain>
    </source>
</reference>
<feature type="transmembrane region" description="Helical" evidence="2">
    <location>
        <begin position="115"/>
        <end position="140"/>
    </location>
</feature>